<accession>A0ABU6VNB7</accession>
<gene>
    <name evidence="1" type="ORF">PIB30_073188</name>
</gene>
<proteinExistence type="predicted"/>
<comment type="caution">
    <text evidence="1">The sequence shown here is derived from an EMBL/GenBank/DDBJ whole genome shotgun (WGS) entry which is preliminary data.</text>
</comment>
<protein>
    <submittedName>
        <fullName evidence="1">Uncharacterized protein</fullName>
    </submittedName>
</protein>
<dbReference type="Proteomes" id="UP001341840">
    <property type="component" value="Unassembled WGS sequence"/>
</dbReference>
<reference evidence="1 2" key="1">
    <citation type="journal article" date="2023" name="Plants (Basel)">
        <title>Bridging the Gap: Combining Genomics and Transcriptomics Approaches to Understand Stylosanthes scabra, an Orphan Legume from the Brazilian Caatinga.</title>
        <authorList>
            <person name="Ferreira-Neto J.R.C."/>
            <person name="da Silva M.D."/>
            <person name="Binneck E."/>
            <person name="de Melo N.F."/>
            <person name="da Silva R.H."/>
            <person name="de Melo A.L.T.M."/>
            <person name="Pandolfi V."/>
            <person name="Bustamante F.O."/>
            <person name="Brasileiro-Vidal A.C."/>
            <person name="Benko-Iseppon A.M."/>
        </authorList>
    </citation>
    <scope>NUCLEOTIDE SEQUENCE [LARGE SCALE GENOMIC DNA]</scope>
    <source>
        <tissue evidence="1">Leaves</tissue>
    </source>
</reference>
<name>A0ABU6VNB7_9FABA</name>
<sequence>MVLKIGQDGWTTNRHRVQSDLLSITTNIRTDQKPGDQTELLPCFTLLHFFILSLLPQRQRKPSRYTLDHHSPSTLASNTSSQTTSCHLLVLCRRQLVSTGKSRRWGLPSPLGPRRGFLSPPGRRRAVPSPQVIVVIVRRRCRICHRFNSRLIPFNRRVVAAFLPPCHR</sequence>
<organism evidence="1 2">
    <name type="scientific">Stylosanthes scabra</name>
    <dbReference type="NCBI Taxonomy" id="79078"/>
    <lineage>
        <taxon>Eukaryota</taxon>
        <taxon>Viridiplantae</taxon>
        <taxon>Streptophyta</taxon>
        <taxon>Embryophyta</taxon>
        <taxon>Tracheophyta</taxon>
        <taxon>Spermatophyta</taxon>
        <taxon>Magnoliopsida</taxon>
        <taxon>eudicotyledons</taxon>
        <taxon>Gunneridae</taxon>
        <taxon>Pentapetalae</taxon>
        <taxon>rosids</taxon>
        <taxon>fabids</taxon>
        <taxon>Fabales</taxon>
        <taxon>Fabaceae</taxon>
        <taxon>Papilionoideae</taxon>
        <taxon>50 kb inversion clade</taxon>
        <taxon>dalbergioids sensu lato</taxon>
        <taxon>Dalbergieae</taxon>
        <taxon>Pterocarpus clade</taxon>
        <taxon>Stylosanthes</taxon>
    </lineage>
</organism>
<dbReference type="EMBL" id="JASCZI010151917">
    <property type="protein sequence ID" value="MED6174887.1"/>
    <property type="molecule type" value="Genomic_DNA"/>
</dbReference>
<evidence type="ECO:0000313" key="2">
    <source>
        <dbReference type="Proteomes" id="UP001341840"/>
    </source>
</evidence>
<evidence type="ECO:0000313" key="1">
    <source>
        <dbReference type="EMBL" id="MED6174887.1"/>
    </source>
</evidence>
<keyword evidence="2" id="KW-1185">Reference proteome</keyword>